<accession>A0A1X0JN40</accession>
<dbReference type="STRING" id="75922.BST47_18710"/>
<evidence type="ECO:0000256" key="3">
    <source>
        <dbReference type="ARBA" id="ARBA00023163"/>
    </source>
</evidence>
<dbReference type="Pfam" id="PF12840">
    <property type="entry name" value="HTH_20"/>
    <property type="match status" value="1"/>
</dbReference>
<dbReference type="Proteomes" id="UP000192411">
    <property type="component" value="Unassembled WGS sequence"/>
</dbReference>
<dbReference type="CDD" id="cd00090">
    <property type="entry name" value="HTH_ARSR"/>
    <property type="match status" value="1"/>
</dbReference>
<dbReference type="SUPFAM" id="SSF46785">
    <property type="entry name" value="Winged helix' DNA-binding domain"/>
    <property type="match status" value="1"/>
</dbReference>
<dbReference type="Gene3D" id="1.10.10.10">
    <property type="entry name" value="Winged helix-like DNA-binding domain superfamily/Winged helix DNA-binding domain"/>
    <property type="match status" value="1"/>
</dbReference>
<dbReference type="SMART" id="SM00418">
    <property type="entry name" value="HTH_ARSR"/>
    <property type="match status" value="1"/>
</dbReference>
<dbReference type="GO" id="GO:0003677">
    <property type="term" value="F:DNA binding"/>
    <property type="evidence" value="ECO:0007669"/>
    <property type="project" value="UniProtKB-KW"/>
</dbReference>
<dbReference type="AlphaFoldDB" id="A0A1X0JN40"/>
<dbReference type="PRINTS" id="PR00778">
    <property type="entry name" value="HTHARSR"/>
</dbReference>
<proteinExistence type="predicted"/>
<dbReference type="InterPro" id="IPR036388">
    <property type="entry name" value="WH-like_DNA-bd_sf"/>
</dbReference>
<dbReference type="NCBIfam" id="NF033788">
    <property type="entry name" value="HTH_metalloreg"/>
    <property type="match status" value="1"/>
</dbReference>
<keyword evidence="2" id="KW-0238">DNA-binding</keyword>
<dbReference type="GO" id="GO:0003700">
    <property type="term" value="F:DNA-binding transcription factor activity"/>
    <property type="evidence" value="ECO:0007669"/>
    <property type="project" value="InterPro"/>
</dbReference>
<name>A0A1X0JN40_9MYCO</name>
<keyword evidence="3" id="KW-0804">Transcription</keyword>
<dbReference type="InterPro" id="IPR036390">
    <property type="entry name" value="WH_DNA-bd_sf"/>
</dbReference>
<protein>
    <submittedName>
        <fullName evidence="5">Transcriptional regulator</fullName>
    </submittedName>
</protein>
<organism evidence="5 6">
    <name type="scientific">Mycolicibacterium tusciae</name>
    <dbReference type="NCBI Taxonomy" id="75922"/>
    <lineage>
        <taxon>Bacteria</taxon>
        <taxon>Bacillati</taxon>
        <taxon>Actinomycetota</taxon>
        <taxon>Actinomycetes</taxon>
        <taxon>Mycobacteriales</taxon>
        <taxon>Mycobacteriaceae</taxon>
        <taxon>Mycolicibacterium</taxon>
    </lineage>
</organism>
<comment type="caution">
    <text evidence="5">The sequence shown here is derived from an EMBL/GenBank/DDBJ whole genome shotgun (WGS) entry which is preliminary data.</text>
</comment>
<evidence type="ECO:0000259" key="4">
    <source>
        <dbReference type="PROSITE" id="PS50987"/>
    </source>
</evidence>
<dbReference type="OrthoDB" id="3628603at2"/>
<keyword evidence="6" id="KW-1185">Reference proteome</keyword>
<keyword evidence="1" id="KW-0805">Transcription regulation</keyword>
<dbReference type="InterPro" id="IPR001845">
    <property type="entry name" value="HTH_ArsR_DNA-bd_dom"/>
</dbReference>
<evidence type="ECO:0000313" key="6">
    <source>
        <dbReference type="Proteomes" id="UP000192411"/>
    </source>
</evidence>
<dbReference type="InterPro" id="IPR011991">
    <property type="entry name" value="ArsR-like_HTH"/>
</dbReference>
<dbReference type="PANTHER" id="PTHR33154:SF33">
    <property type="entry name" value="TRANSCRIPTIONAL REPRESSOR SDPR"/>
    <property type="match status" value="1"/>
</dbReference>
<dbReference type="PANTHER" id="PTHR33154">
    <property type="entry name" value="TRANSCRIPTIONAL REGULATOR, ARSR FAMILY"/>
    <property type="match status" value="1"/>
</dbReference>
<dbReference type="EMBL" id="MVIM01000010">
    <property type="protein sequence ID" value="ORB63607.1"/>
    <property type="molecule type" value="Genomic_DNA"/>
</dbReference>
<sequence>MVTYQAVDAWVALADGTRRAIVECLADGPLAVGELARQLPVSRPAVSQHLKVLKSAGLVRDRAAGTRRVYQLDMGGIEALRADLDQFWAKALGNFKQIADQGEGK</sequence>
<evidence type="ECO:0000256" key="2">
    <source>
        <dbReference type="ARBA" id="ARBA00023125"/>
    </source>
</evidence>
<dbReference type="RefSeq" id="WP_083127143.1">
    <property type="nucleotide sequence ID" value="NZ_MVIM01000010.1"/>
</dbReference>
<evidence type="ECO:0000256" key="1">
    <source>
        <dbReference type="ARBA" id="ARBA00023015"/>
    </source>
</evidence>
<gene>
    <name evidence="5" type="ORF">BST47_18710</name>
</gene>
<reference evidence="5 6" key="1">
    <citation type="submission" date="2017-02" db="EMBL/GenBank/DDBJ databases">
        <title>The new phylogeny of genus Mycobacterium.</title>
        <authorList>
            <person name="Tortoli E."/>
            <person name="Trovato A."/>
            <person name="Cirillo D.M."/>
        </authorList>
    </citation>
    <scope>NUCLEOTIDE SEQUENCE [LARGE SCALE GENOMIC DNA]</scope>
    <source>
        <strain evidence="5 6">DSM 44338</strain>
    </source>
</reference>
<dbReference type="InterPro" id="IPR051081">
    <property type="entry name" value="HTH_MetalResp_TranReg"/>
</dbReference>
<evidence type="ECO:0000313" key="5">
    <source>
        <dbReference type="EMBL" id="ORB63607.1"/>
    </source>
</evidence>
<feature type="domain" description="HTH arsR-type" evidence="4">
    <location>
        <begin position="1"/>
        <end position="92"/>
    </location>
</feature>
<dbReference type="PROSITE" id="PS50987">
    <property type="entry name" value="HTH_ARSR_2"/>
    <property type="match status" value="1"/>
</dbReference>